<geneLocation type="plasmid" evidence="2">
    <name>pap1342-5</name>
</geneLocation>
<evidence type="ECO:0000313" key="1">
    <source>
        <dbReference type="EMBL" id="ARW49476.1"/>
    </source>
</evidence>
<keyword evidence="1" id="KW-0614">Plasmid</keyword>
<dbReference type="Proteomes" id="UP000196205">
    <property type="component" value="Plasmid pAP1342-5"/>
</dbReference>
<organism evidence="1 2">
    <name type="scientific">Acetobacter pasteurianus subsp. pasteurianus</name>
    <dbReference type="NCBI Taxonomy" id="481145"/>
    <lineage>
        <taxon>Bacteria</taxon>
        <taxon>Pseudomonadati</taxon>
        <taxon>Pseudomonadota</taxon>
        <taxon>Alphaproteobacteria</taxon>
        <taxon>Acetobacterales</taxon>
        <taxon>Acetobacteraceae</taxon>
        <taxon>Acetobacter</taxon>
    </lineage>
</organism>
<dbReference type="OrthoDB" id="9966661at2"/>
<protein>
    <submittedName>
        <fullName evidence="1">Uncharacterized protein</fullName>
    </submittedName>
</protein>
<gene>
    <name evidence="1" type="ORF">S1001342_03186</name>
</gene>
<dbReference type="RefSeq" id="WP_087652359.1">
    <property type="nucleotide sequence ID" value="NZ_CP021514.1"/>
</dbReference>
<dbReference type="EMBL" id="CP021514">
    <property type="protein sequence ID" value="ARW49476.1"/>
    <property type="molecule type" value="Genomic_DNA"/>
</dbReference>
<proteinExistence type="predicted"/>
<evidence type="ECO:0000313" key="2">
    <source>
        <dbReference type="Proteomes" id="UP000196205"/>
    </source>
</evidence>
<sequence>MNDRKQKLTFYEKVMKLNEETMKNDFTFKTLFQDWAEIQPINELSDLNGVQVIENGWTHTAYTNWLSRIANNMMCYVNEWQPDRSIKKKLFKVIGYQPAGQENRYMMIKLSEFTDGNQP</sequence>
<accession>A0A1Y0YBH9</accession>
<dbReference type="AlphaFoldDB" id="A0A1Y0YBH9"/>
<name>A0A1Y0YBH9_ACEPA</name>
<reference evidence="1 2" key="1">
    <citation type="submission" date="2017-05" db="EMBL/GenBank/DDBJ databases">
        <title>Genome sequence of Acetobacter pasteurianus subsp. pasteurianus strain SRCM101342.</title>
        <authorList>
            <person name="Cho S.H."/>
        </authorList>
    </citation>
    <scope>NUCLEOTIDE SEQUENCE [LARGE SCALE GENOMIC DNA]</scope>
    <source>
        <strain evidence="1 2">SRCM101342</strain>
        <plasmid evidence="2">pap1342-5</plasmid>
    </source>
</reference>